<evidence type="ECO:0000313" key="1">
    <source>
        <dbReference type="EMBL" id="KAJ8065404.1"/>
    </source>
</evidence>
<keyword evidence="2" id="KW-1185">Reference proteome</keyword>
<dbReference type="AlphaFoldDB" id="A0A9X0DJN6"/>
<dbReference type="EMBL" id="JAPEIS010000006">
    <property type="protein sequence ID" value="KAJ8065404.1"/>
    <property type="molecule type" value="Genomic_DNA"/>
</dbReference>
<name>A0A9X0DJN6_9HELO</name>
<comment type="caution">
    <text evidence="1">The sequence shown here is derived from an EMBL/GenBank/DDBJ whole genome shotgun (WGS) entry which is preliminary data.</text>
</comment>
<reference evidence="1" key="1">
    <citation type="submission" date="2022-11" db="EMBL/GenBank/DDBJ databases">
        <title>Genome Resource of Sclerotinia nivalis Strain SnTB1, a Plant Pathogen Isolated from American Ginseng.</title>
        <authorList>
            <person name="Fan S."/>
        </authorList>
    </citation>
    <scope>NUCLEOTIDE SEQUENCE</scope>
    <source>
        <strain evidence="1">SnTB1</strain>
    </source>
</reference>
<dbReference type="Proteomes" id="UP001152300">
    <property type="component" value="Unassembled WGS sequence"/>
</dbReference>
<sequence length="52" mass="5799">MPTQPHDTMVDRVYESTVERRLELQSSGETWMMSRSRAIGVSEGVVGDSGEN</sequence>
<organism evidence="1 2">
    <name type="scientific">Sclerotinia nivalis</name>
    <dbReference type="NCBI Taxonomy" id="352851"/>
    <lineage>
        <taxon>Eukaryota</taxon>
        <taxon>Fungi</taxon>
        <taxon>Dikarya</taxon>
        <taxon>Ascomycota</taxon>
        <taxon>Pezizomycotina</taxon>
        <taxon>Leotiomycetes</taxon>
        <taxon>Helotiales</taxon>
        <taxon>Sclerotiniaceae</taxon>
        <taxon>Sclerotinia</taxon>
    </lineage>
</organism>
<evidence type="ECO:0000313" key="2">
    <source>
        <dbReference type="Proteomes" id="UP001152300"/>
    </source>
</evidence>
<gene>
    <name evidence="1" type="ORF">OCU04_006092</name>
</gene>
<protein>
    <submittedName>
        <fullName evidence="1">Uncharacterized protein</fullName>
    </submittedName>
</protein>
<accession>A0A9X0DJN6</accession>
<proteinExistence type="predicted"/>